<dbReference type="Proteomes" id="UP001345963">
    <property type="component" value="Unassembled WGS sequence"/>
</dbReference>
<proteinExistence type="predicted"/>
<sequence>MHVATVERKNSLLTGRNLQQIQAQCEQPSTTTDWGLERTEPQREQRCTDPEVISMGRKSSKFSQRLSLVIDCSQPQKNPDQAPAGSLFLRYSFLACTHPVHPPTIRSAQTLLVDSQKKSPWISRLISHLPGGSRPPCTPPPVPV</sequence>
<gene>
    <name evidence="1" type="ORF">ATANTOWER_019471</name>
</gene>
<name>A0ABU7CF87_9TELE</name>
<reference evidence="1 2" key="1">
    <citation type="submission" date="2021-07" db="EMBL/GenBank/DDBJ databases">
        <authorList>
            <person name="Palmer J.M."/>
        </authorList>
    </citation>
    <scope>NUCLEOTIDE SEQUENCE [LARGE SCALE GENOMIC DNA]</scope>
    <source>
        <strain evidence="1 2">AT_MEX2019</strain>
        <tissue evidence="1">Muscle</tissue>
    </source>
</reference>
<evidence type="ECO:0000313" key="1">
    <source>
        <dbReference type="EMBL" id="MED6260474.1"/>
    </source>
</evidence>
<evidence type="ECO:0000313" key="2">
    <source>
        <dbReference type="Proteomes" id="UP001345963"/>
    </source>
</evidence>
<comment type="caution">
    <text evidence="1">The sequence shown here is derived from an EMBL/GenBank/DDBJ whole genome shotgun (WGS) entry which is preliminary data.</text>
</comment>
<dbReference type="EMBL" id="JAHUTI010088920">
    <property type="protein sequence ID" value="MED6260474.1"/>
    <property type="molecule type" value="Genomic_DNA"/>
</dbReference>
<accession>A0ABU7CF87</accession>
<organism evidence="1 2">
    <name type="scientific">Ataeniobius toweri</name>
    <dbReference type="NCBI Taxonomy" id="208326"/>
    <lineage>
        <taxon>Eukaryota</taxon>
        <taxon>Metazoa</taxon>
        <taxon>Chordata</taxon>
        <taxon>Craniata</taxon>
        <taxon>Vertebrata</taxon>
        <taxon>Euteleostomi</taxon>
        <taxon>Actinopterygii</taxon>
        <taxon>Neopterygii</taxon>
        <taxon>Teleostei</taxon>
        <taxon>Neoteleostei</taxon>
        <taxon>Acanthomorphata</taxon>
        <taxon>Ovalentaria</taxon>
        <taxon>Atherinomorphae</taxon>
        <taxon>Cyprinodontiformes</taxon>
        <taxon>Goodeidae</taxon>
        <taxon>Ataeniobius</taxon>
    </lineage>
</organism>
<protein>
    <submittedName>
        <fullName evidence="1">Uncharacterized protein</fullName>
    </submittedName>
</protein>
<keyword evidence="2" id="KW-1185">Reference proteome</keyword>